<evidence type="ECO:0000313" key="2">
    <source>
        <dbReference type="EMBL" id="KAG9238036.1"/>
    </source>
</evidence>
<comment type="caution">
    <text evidence="2">The sequence shown here is derived from an EMBL/GenBank/DDBJ whole genome shotgun (WGS) entry which is preliminary data.</text>
</comment>
<dbReference type="Proteomes" id="UP000824998">
    <property type="component" value="Unassembled WGS sequence"/>
</dbReference>
<dbReference type="InterPro" id="IPR025676">
    <property type="entry name" value="Clr5_dom"/>
</dbReference>
<dbReference type="AlphaFoldDB" id="A0A9P8CAD6"/>
<gene>
    <name evidence="2" type="ORF">BJ875DRAFT_95125</name>
</gene>
<reference evidence="2" key="1">
    <citation type="journal article" date="2021" name="IMA Fungus">
        <title>Genomic characterization of three marine fungi, including Emericellopsis atlantica sp. nov. with signatures of a generalist lifestyle and marine biomass degradation.</title>
        <authorList>
            <person name="Hagestad O.C."/>
            <person name="Hou L."/>
            <person name="Andersen J.H."/>
            <person name="Hansen E.H."/>
            <person name="Altermark B."/>
            <person name="Li C."/>
            <person name="Kuhnert E."/>
            <person name="Cox R.J."/>
            <person name="Crous P.W."/>
            <person name="Spatafora J.W."/>
            <person name="Lail K."/>
            <person name="Amirebrahimi M."/>
            <person name="Lipzen A."/>
            <person name="Pangilinan J."/>
            <person name="Andreopoulos W."/>
            <person name="Hayes R.D."/>
            <person name="Ng V."/>
            <person name="Grigoriev I.V."/>
            <person name="Jackson S.A."/>
            <person name="Sutton T.D.S."/>
            <person name="Dobson A.D.W."/>
            <person name="Rama T."/>
        </authorList>
    </citation>
    <scope>NUCLEOTIDE SEQUENCE</scope>
    <source>
        <strain evidence="2">TRa018bII</strain>
    </source>
</reference>
<proteinExistence type="predicted"/>
<accession>A0A9P8CAD6</accession>
<protein>
    <submittedName>
        <fullName evidence="2">Clr5 domain-containing protein</fullName>
    </submittedName>
</protein>
<dbReference type="OrthoDB" id="823504at2759"/>
<dbReference type="EMBL" id="MU251376">
    <property type="protein sequence ID" value="KAG9238036.1"/>
    <property type="molecule type" value="Genomic_DNA"/>
</dbReference>
<organism evidence="2 3">
    <name type="scientific">Amylocarpus encephaloides</name>
    <dbReference type="NCBI Taxonomy" id="45428"/>
    <lineage>
        <taxon>Eukaryota</taxon>
        <taxon>Fungi</taxon>
        <taxon>Dikarya</taxon>
        <taxon>Ascomycota</taxon>
        <taxon>Pezizomycotina</taxon>
        <taxon>Leotiomycetes</taxon>
        <taxon>Helotiales</taxon>
        <taxon>Helotiales incertae sedis</taxon>
        <taxon>Amylocarpus</taxon>
    </lineage>
</organism>
<sequence>MPKPWSLHKAEISRLYIQEGKTLNEVRETLSRCHGFQASVRAYRMRINEWALQKYKPRDEALDEEGDFKMQNPANSGLGRANLSEELSNYGITKTDQVLKFGPSLTIPAKPSQASEVLALVQDPSAAPYALEILLIKWQPDRDYFEVLRGLLRTQQYRQFISRSTQHGRPQLFEYVEEYVAQEDQLKVGKLLLEALYFVRQTPKSTEPAWIVAWAAACRCNDWDEVRTILYDGSTASSIAGPIFLKSAHVVLAEQLLRRYIKQFRVLKARNSWVDESERSEAESCRQNSMAILEEFSDTKTPLPQSTMSGSCILLPSQIPLDDQRLPRYEGHSLRDRRGLIGY</sequence>
<name>A0A9P8CAD6_9HELO</name>
<evidence type="ECO:0000259" key="1">
    <source>
        <dbReference type="Pfam" id="PF14420"/>
    </source>
</evidence>
<dbReference type="PANTHER" id="PTHR38788">
    <property type="entry name" value="CLR5 DOMAIN-CONTAINING PROTEIN"/>
    <property type="match status" value="1"/>
</dbReference>
<feature type="domain" description="Clr5" evidence="1">
    <location>
        <begin position="1"/>
        <end position="54"/>
    </location>
</feature>
<keyword evidence="3" id="KW-1185">Reference proteome</keyword>
<dbReference type="Pfam" id="PF14420">
    <property type="entry name" value="Clr5"/>
    <property type="match status" value="1"/>
</dbReference>
<dbReference type="PANTHER" id="PTHR38788:SF3">
    <property type="entry name" value="CLR5 DOMAIN-CONTAINING PROTEIN"/>
    <property type="match status" value="1"/>
</dbReference>
<evidence type="ECO:0000313" key="3">
    <source>
        <dbReference type="Proteomes" id="UP000824998"/>
    </source>
</evidence>